<dbReference type="SUPFAM" id="SSF54814">
    <property type="entry name" value="Prokaryotic type KH domain (KH-domain type II)"/>
    <property type="match status" value="1"/>
</dbReference>
<dbReference type="InterPro" id="IPR009019">
    <property type="entry name" value="KH_sf_prok-type"/>
</dbReference>
<dbReference type="NCBIfam" id="TIGR00436">
    <property type="entry name" value="era"/>
    <property type="match status" value="1"/>
</dbReference>
<feature type="region of interest" description="G2" evidence="8">
    <location>
        <begin position="38"/>
        <end position="42"/>
    </location>
</feature>
<dbReference type="PROSITE" id="PS51713">
    <property type="entry name" value="G_ERA"/>
    <property type="match status" value="1"/>
</dbReference>
<keyword evidence="5 7" id="KW-0694">RNA-binding</keyword>
<dbReference type="SUPFAM" id="SSF52540">
    <property type="entry name" value="P-loop containing nucleoside triphosphate hydrolases"/>
    <property type="match status" value="1"/>
</dbReference>
<dbReference type="EMBL" id="QPKV01000003">
    <property type="protein sequence ID" value="RDC57222.1"/>
    <property type="molecule type" value="Genomic_DNA"/>
</dbReference>
<dbReference type="GO" id="GO:0005829">
    <property type="term" value="C:cytosol"/>
    <property type="evidence" value="ECO:0007669"/>
    <property type="project" value="TreeGrafter"/>
</dbReference>
<keyword evidence="13" id="KW-1185">Reference proteome</keyword>
<evidence type="ECO:0000256" key="8">
    <source>
        <dbReference type="PROSITE-ProRule" id="PRU01050"/>
    </source>
</evidence>
<dbReference type="OrthoDB" id="9805918at2"/>
<dbReference type="InterPro" id="IPR006073">
    <property type="entry name" value="GTP-bd"/>
</dbReference>
<protein>
    <recommendedName>
        <fullName evidence="2 7">GTPase Era</fullName>
    </recommendedName>
</protein>
<dbReference type="Pfam" id="PF01926">
    <property type="entry name" value="MMR_HSR1"/>
    <property type="match status" value="1"/>
</dbReference>
<dbReference type="NCBIfam" id="NF000908">
    <property type="entry name" value="PRK00089.1"/>
    <property type="match status" value="1"/>
</dbReference>
<comment type="function">
    <text evidence="7">An essential GTPase that binds both GDP and GTP, with rapid nucleotide exchange. Plays a role in 16S rRNA processing and 30S ribosomal subunit biogenesis and possibly also in cell cycle regulation and energy metabolism.</text>
</comment>
<evidence type="ECO:0000256" key="4">
    <source>
        <dbReference type="ARBA" id="ARBA00022741"/>
    </source>
</evidence>
<keyword evidence="7" id="KW-1003">Cell membrane</keyword>
<feature type="domain" description="KH type-2" evidence="10">
    <location>
        <begin position="200"/>
        <end position="282"/>
    </location>
</feature>
<evidence type="ECO:0000256" key="2">
    <source>
        <dbReference type="ARBA" id="ARBA00020484"/>
    </source>
</evidence>
<gene>
    <name evidence="7" type="primary">era</name>
    <name evidence="12" type="ORF">DU508_08560</name>
</gene>
<evidence type="ECO:0000313" key="13">
    <source>
        <dbReference type="Proteomes" id="UP000253961"/>
    </source>
</evidence>
<dbReference type="InterPro" id="IPR005662">
    <property type="entry name" value="GTPase_Era-like"/>
</dbReference>
<comment type="subcellular location">
    <subcellularLocation>
        <location evidence="7">Cytoplasm</location>
    </subcellularLocation>
    <subcellularLocation>
        <location evidence="7">Cell membrane</location>
        <topology evidence="7">Peripheral membrane protein</topology>
    </subcellularLocation>
</comment>
<comment type="caution">
    <text evidence="12">The sequence shown here is derived from an EMBL/GenBank/DDBJ whole genome shotgun (WGS) entry which is preliminary data.</text>
</comment>
<dbReference type="GO" id="GO:0005886">
    <property type="term" value="C:plasma membrane"/>
    <property type="evidence" value="ECO:0007669"/>
    <property type="project" value="UniProtKB-SubCell"/>
</dbReference>
<feature type="binding site" evidence="7">
    <location>
        <begin position="59"/>
        <end position="63"/>
    </location>
    <ligand>
        <name>GTP</name>
        <dbReference type="ChEBI" id="CHEBI:37565"/>
    </ligand>
</feature>
<dbReference type="GO" id="GO:0005525">
    <property type="term" value="F:GTP binding"/>
    <property type="evidence" value="ECO:0007669"/>
    <property type="project" value="UniProtKB-UniRule"/>
</dbReference>
<evidence type="ECO:0000256" key="6">
    <source>
        <dbReference type="ARBA" id="ARBA00023134"/>
    </source>
</evidence>
<dbReference type="PANTHER" id="PTHR42698:SF1">
    <property type="entry name" value="GTPASE ERA, MITOCHONDRIAL"/>
    <property type="match status" value="1"/>
</dbReference>
<dbReference type="InterPro" id="IPR004044">
    <property type="entry name" value="KH_dom_type_2"/>
</dbReference>
<dbReference type="GO" id="GO:0043024">
    <property type="term" value="F:ribosomal small subunit binding"/>
    <property type="evidence" value="ECO:0007669"/>
    <property type="project" value="TreeGrafter"/>
</dbReference>
<feature type="region of interest" description="G5" evidence="8">
    <location>
        <begin position="148"/>
        <end position="150"/>
    </location>
</feature>
<evidence type="ECO:0000256" key="5">
    <source>
        <dbReference type="ARBA" id="ARBA00022884"/>
    </source>
</evidence>
<dbReference type="RefSeq" id="WP_115402395.1">
    <property type="nucleotide sequence ID" value="NZ_QPKV01000003.1"/>
</dbReference>
<feature type="region of interest" description="G4" evidence="8">
    <location>
        <begin position="119"/>
        <end position="122"/>
    </location>
</feature>
<evidence type="ECO:0000313" key="12">
    <source>
        <dbReference type="EMBL" id="RDC57222.1"/>
    </source>
</evidence>
<dbReference type="FunFam" id="3.30.300.20:FF:000003">
    <property type="entry name" value="GTPase Era"/>
    <property type="match status" value="1"/>
</dbReference>
<keyword evidence="6 7" id="KW-0342">GTP-binding</keyword>
<dbReference type="Proteomes" id="UP000253961">
    <property type="component" value="Unassembled WGS sequence"/>
</dbReference>
<feature type="domain" description="Era-type G" evidence="11">
    <location>
        <begin position="4"/>
        <end position="169"/>
    </location>
</feature>
<reference evidence="12 13" key="1">
    <citation type="submission" date="2018-07" db="EMBL/GenBank/DDBJ databases">
        <title>Pedobacter sp. nov., isolated from soil.</title>
        <authorList>
            <person name="Zhou L.Y."/>
            <person name="Du Z.J."/>
        </authorList>
    </citation>
    <scope>NUCLEOTIDE SEQUENCE [LARGE SCALE GENOMIC DNA]</scope>
    <source>
        <strain evidence="12 13">JDX94</strain>
    </source>
</reference>
<keyword evidence="7" id="KW-0963">Cytoplasm</keyword>
<dbReference type="InterPro" id="IPR005225">
    <property type="entry name" value="Small_GTP-bd"/>
</dbReference>
<feature type="region of interest" description="G3" evidence="8">
    <location>
        <begin position="59"/>
        <end position="62"/>
    </location>
</feature>
<dbReference type="NCBIfam" id="TIGR00231">
    <property type="entry name" value="small_GTP"/>
    <property type="match status" value="1"/>
</dbReference>
<dbReference type="InterPro" id="IPR030388">
    <property type="entry name" value="G_ERA_dom"/>
</dbReference>
<dbReference type="PRINTS" id="PR00326">
    <property type="entry name" value="GTP1OBG"/>
</dbReference>
<feature type="binding site" evidence="7">
    <location>
        <begin position="119"/>
        <end position="122"/>
    </location>
    <ligand>
        <name>GTP</name>
        <dbReference type="ChEBI" id="CHEBI:37565"/>
    </ligand>
</feature>
<dbReference type="InterPro" id="IPR027417">
    <property type="entry name" value="P-loop_NTPase"/>
</dbReference>
<accession>A0A369PY73</accession>
<organism evidence="12 13">
    <name type="scientific">Pedobacter chinensis</name>
    <dbReference type="NCBI Taxonomy" id="2282421"/>
    <lineage>
        <taxon>Bacteria</taxon>
        <taxon>Pseudomonadati</taxon>
        <taxon>Bacteroidota</taxon>
        <taxon>Sphingobacteriia</taxon>
        <taxon>Sphingobacteriales</taxon>
        <taxon>Sphingobacteriaceae</taxon>
        <taxon>Pedobacter</taxon>
    </lineage>
</organism>
<proteinExistence type="inferred from homology"/>
<dbReference type="InterPro" id="IPR015946">
    <property type="entry name" value="KH_dom-like_a/b"/>
</dbReference>
<dbReference type="Pfam" id="PF07650">
    <property type="entry name" value="KH_2"/>
    <property type="match status" value="1"/>
</dbReference>
<comment type="subunit">
    <text evidence="7">Monomer.</text>
</comment>
<dbReference type="PANTHER" id="PTHR42698">
    <property type="entry name" value="GTPASE ERA"/>
    <property type="match status" value="1"/>
</dbReference>
<dbReference type="Gene3D" id="3.40.50.300">
    <property type="entry name" value="P-loop containing nucleotide triphosphate hydrolases"/>
    <property type="match status" value="1"/>
</dbReference>
<comment type="similarity">
    <text evidence="1 7 8 9">Belongs to the TRAFAC class TrmE-Era-EngA-EngB-Septin-like GTPase superfamily. Era GTPase family.</text>
</comment>
<sequence>MAHKAGFVSIIGKPNVGKSTLMNVLVGERLSIITPKAQTTRHRILGIVNEEDYQIVFSDTPGIIKPKYSLQESMMSFVNGSLTDADVLLFVTDINEEHDEEDVLEKILNKDIPTIVLINKIDKALQEQVDGKIAYWQEKLNPVSIYAISALHNHNVGGILDRVLELLPEHPPYYDKEDLTDRSERFFVSEIIREKIFLNYQKEIPYSTEVIVKSFKEEALKNGKGQMIRISAEIVVERDSQKNILIGTGGSMLKKVGTEARLGIEKFLDSKVFLELFVKVIPDWRSKKNYLKSFGYDN</sequence>
<dbReference type="Gene3D" id="3.30.300.20">
    <property type="match status" value="1"/>
</dbReference>
<feature type="region of interest" description="G1" evidence="8">
    <location>
        <begin position="12"/>
        <end position="19"/>
    </location>
</feature>
<keyword evidence="3 7" id="KW-0690">Ribosome biogenesis</keyword>
<dbReference type="CDD" id="cd22534">
    <property type="entry name" value="KH-II_Era"/>
    <property type="match status" value="1"/>
</dbReference>
<name>A0A369PY73_9SPHI</name>
<dbReference type="HAMAP" id="MF_00367">
    <property type="entry name" value="GTPase_Era"/>
    <property type="match status" value="1"/>
</dbReference>
<evidence type="ECO:0000256" key="1">
    <source>
        <dbReference type="ARBA" id="ARBA00007921"/>
    </source>
</evidence>
<evidence type="ECO:0000256" key="7">
    <source>
        <dbReference type="HAMAP-Rule" id="MF_00367"/>
    </source>
</evidence>
<dbReference type="GO" id="GO:0003924">
    <property type="term" value="F:GTPase activity"/>
    <property type="evidence" value="ECO:0007669"/>
    <property type="project" value="UniProtKB-UniRule"/>
</dbReference>
<keyword evidence="7" id="KW-0472">Membrane</keyword>
<dbReference type="GO" id="GO:0000028">
    <property type="term" value="P:ribosomal small subunit assembly"/>
    <property type="evidence" value="ECO:0007669"/>
    <property type="project" value="TreeGrafter"/>
</dbReference>
<dbReference type="AlphaFoldDB" id="A0A369PY73"/>
<evidence type="ECO:0000259" key="11">
    <source>
        <dbReference type="PROSITE" id="PS51713"/>
    </source>
</evidence>
<evidence type="ECO:0000259" key="10">
    <source>
        <dbReference type="PROSITE" id="PS50823"/>
    </source>
</evidence>
<keyword evidence="7" id="KW-0699">rRNA-binding</keyword>
<dbReference type="PROSITE" id="PS50823">
    <property type="entry name" value="KH_TYPE_2"/>
    <property type="match status" value="1"/>
</dbReference>
<dbReference type="CDD" id="cd04163">
    <property type="entry name" value="Era"/>
    <property type="match status" value="1"/>
</dbReference>
<dbReference type="GO" id="GO:0070181">
    <property type="term" value="F:small ribosomal subunit rRNA binding"/>
    <property type="evidence" value="ECO:0007669"/>
    <property type="project" value="UniProtKB-UniRule"/>
</dbReference>
<evidence type="ECO:0000256" key="3">
    <source>
        <dbReference type="ARBA" id="ARBA00022517"/>
    </source>
</evidence>
<evidence type="ECO:0000256" key="9">
    <source>
        <dbReference type="RuleBase" id="RU003761"/>
    </source>
</evidence>
<keyword evidence="4 7" id="KW-0547">Nucleotide-binding</keyword>
<feature type="binding site" evidence="7">
    <location>
        <begin position="12"/>
        <end position="19"/>
    </location>
    <ligand>
        <name>GTP</name>
        <dbReference type="ChEBI" id="CHEBI:37565"/>
    </ligand>
</feature>